<accession>A0A1G2ELT7</accession>
<name>A0A1G2ELT7_9BACT</name>
<proteinExistence type="predicted"/>
<gene>
    <name evidence="2" type="ORF">A2W71_00935</name>
</gene>
<protein>
    <recommendedName>
        <fullName evidence="1">PD-(D/E)XK endonuclease-like domain-containing protein</fullName>
    </recommendedName>
</protein>
<dbReference type="InterPro" id="IPR038726">
    <property type="entry name" value="PDDEXK_AddAB-type"/>
</dbReference>
<dbReference type="EMBL" id="MHMJ01000005">
    <property type="protein sequence ID" value="OGZ26208.1"/>
    <property type="molecule type" value="Genomic_DNA"/>
</dbReference>
<dbReference type="InterPro" id="IPR011604">
    <property type="entry name" value="PDDEXK-like_dom_sf"/>
</dbReference>
<feature type="domain" description="PD-(D/E)XK endonuclease-like" evidence="1">
    <location>
        <begin position="11"/>
        <end position="265"/>
    </location>
</feature>
<comment type="caution">
    <text evidence="2">The sequence shown here is derived from an EMBL/GenBank/DDBJ whole genome shotgun (WGS) entry which is preliminary data.</text>
</comment>
<dbReference type="Pfam" id="PF12705">
    <property type="entry name" value="PDDEXK_1"/>
    <property type="match status" value="1"/>
</dbReference>
<evidence type="ECO:0000313" key="2">
    <source>
        <dbReference type="EMBL" id="OGZ26208.1"/>
    </source>
</evidence>
<evidence type="ECO:0000313" key="3">
    <source>
        <dbReference type="Proteomes" id="UP000176216"/>
    </source>
</evidence>
<evidence type="ECO:0000259" key="1">
    <source>
        <dbReference type="Pfam" id="PF12705"/>
    </source>
</evidence>
<dbReference type="AlphaFoldDB" id="A0A1G2ELT7"/>
<sequence>MQKIDFSKIYSYSKLGLFKKCKKQYHFSYLDPVISPIKKQFFKPRDYKTKGQAVHGAITLFYHLPKKKRTFEGIKKCLEKAWFSEIDATKAPPLGKSGGFFDLEHERRVYKDSLRQLKNLLKIEKNPSLFYVPAKNIWESFGDYEDMIKPLGEGIMISGKFDRIDRLEDGSLRVIDFKTGKENGSFFQLEFYKLLAELNFNNKVSHVSFYFLDSGRIKDFDVAEKDSSEIKISILKKIDDIKKTKGFFPMPTRLCDHCDFQEICPSFNKQNNIAKVFS</sequence>
<dbReference type="Gene3D" id="3.90.320.10">
    <property type="match status" value="1"/>
</dbReference>
<dbReference type="Proteomes" id="UP000176216">
    <property type="component" value="Unassembled WGS sequence"/>
</dbReference>
<organism evidence="2 3">
    <name type="scientific">Candidatus Nealsonbacteria bacterium RIFCSPLOWO2_02_39_8</name>
    <dbReference type="NCBI Taxonomy" id="1801674"/>
    <lineage>
        <taxon>Bacteria</taxon>
        <taxon>Candidatus Nealsoniibacteriota</taxon>
    </lineage>
</organism>
<reference evidence="2 3" key="1">
    <citation type="journal article" date="2016" name="Nat. Commun.">
        <title>Thousands of microbial genomes shed light on interconnected biogeochemical processes in an aquifer system.</title>
        <authorList>
            <person name="Anantharaman K."/>
            <person name="Brown C.T."/>
            <person name="Hug L.A."/>
            <person name="Sharon I."/>
            <person name="Castelle C.J."/>
            <person name="Probst A.J."/>
            <person name="Thomas B.C."/>
            <person name="Singh A."/>
            <person name="Wilkins M.J."/>
            <person name="Karaoz U."/>
            <person name="Brodie E.L."/>
            <person name="Williams K.H."/>
            <person name="Hubbard S.S."/>
            <person name="Banfield J.F."/>
        </authorList>
    </citation>
    <scope>NUCLEOTIDE SEQUENCE [LARGE SCALE GENOMIC DNA]</scope>
</reference>